<gene>
    <name evidence="6" type="ORF">BXYJ_LOCUS12642</name>
</gene>
<proteinExistence type="predicted"/>
<evidence type="ECO:0000256" key="1">
    <source>
        <dbReference type="ARBA" id="ARBA00023015"/>
    </source>
</evidence>
<comment type="caution">
    <text evidence="6">The sequence shown here is derived from an EMBL/GenBank/DDBJ whole genome shotgun (WGS) entry which is preliminary data.</text>
</comment>
<evidence type="ECO:0000256" key="4">
    <source>
        <dbReference type="SAM" id="MobiDB-lite"/>
    </source>
</evidence>
<dbReference type="Proteomes" id="UP000582659">
    <property type="component" value="Unassembled WGS sequence"/>
</dbReference>
<sequence length="263" mass="30646">MILIVQKPQSPGPSQHVKPRGDSGINLPSDSEAYLTPAGSPQRNEETKYPVVQGMIKGLEAYWEELRITYYNEHPEISPQDDLDLTPTTIKKHVEAQMKLFGKTYKMMDIYFEGFSQLTELQKADLSVYNDMVFPFFEWGYNTVSVFQPFMDNLIRFIRKFRTMKVTLFEVAAMAGIILWNEANALHELPIAERILKKINDEFREYCTTTYGDEKRIVQLLLLQRDAQKMGFLLKESYVTTSLTTEHYAEYCELTKELYDMKI</sequence>
<protein>
    <submittedName>
        <fullName evidence="6">(pine wood nematode) hypothetical protein</fullName>
    </submittedName>
</protein>
<name>A0A7I8XIP4_BURXY</name>
<evidence type="ECO:0000256" key="3">
    <source>
        <dbReference type="ARBA" id="ARBA00023170"/>
    </source>
</evidence>
<dbReference type="SMR" id="A0A7I8XIP4"/>
<keyword evidence="3" id="KW-0675">Receptor</keyword>
<dbReference type="Pfam" id="PF00104">
    <property type="entry name" value="Hormone_recep"/>
    <property type="match status" value="1"/>
</dbReference>
<evidence type="ECO:0000313" key="7">
    <source>
        <dbReference type="Proteomes" id="UP000659654"/>
    </source>
</evidence>
<feature type="domain" description="NR LBD" evidence="5">
    <location>
        <begin position="50"/>
        <end position="263"/>
    </location>
</feature>
<keyword evidence="7" id="KW-1185">Reference proteome</keyword>
<dbReference type="Proteomes" id="UP000659654">
    <property type="component" value="Unassembled WGS sequence"/>
</dbReference>
<dbReference type="SUPFAM" id="SSF48508">
    <property type="entry name" value="Nuclear receptor ligand-binding domain"/>
    <property type="match status" value="1"/>
</dbReference>
<keyword evidence="1" id="KW-0805">Transcription regulation</keyword>
<dbReference type="EMBL" id="CAJFDI010000005">
    <property type="protein sequence ID" value="CAD5232551.1"/>
    <property type="molecule type" value="Genomic_DNA"/>
</dbReference>
<dbReference type="Gene3D" id="1.10.565.10">
    <property type="entry name" value="Retinoid X Receptor"/>
    <property type="match status" value="1"/>
</dbReference>
<dbReference type="InterPro" id="IPR000536">
    <property type="entry name" value="Nucl_hrmn_rcpt_lig-bd"/>
</dbReference>
<dbReference type="PROSITE" id="PS51843">
    <property type="entry name" value="NR_LBD"/>
    <property type="match status" value="1"/>
</dbReference>
<organism evidence="6 7">
    <name type="scientific">Bursaphelenchus xylophilus</name>
    <name type="common">Pinewood nematode worm</name>
    <name type="synonym">Aphelenchoides xylophilus</name>
    <dbReference type="NCBI Taxonomy" id="6326"/>
    <lineage>
        <taxon>Eukaryota</taxon>
        <taxon>Metazoa</taxon>
        <taxon>Ecdysozoa</taxon>
        <taxon>Nematoda</taxon>
        <taxon>Chromadorea</taxon>
        <taxon>Rhabditida</taxon>
        <taxon>Tylenchina</taxon>
        <taxon>Tylenchomorpha</taxon>
        <taxon>Aphelenchoidea</taxon>
        <taxon>Aphelenchoididae</taxon>
        <taxon>Bursaphelenchus</taxon>
    </lineage>
</organism>
<dbReference type="InterPro" id="IPR035500">
    <property type="entry name" value="NHR-like_dom_sf"/>
</dbReference>
<dbReference type="EMBL" id="CAJFCV020000005">
    <property type="protein sequence ID" value="CAG9125171.1"/>
    <property type="molecule type" value="Genomic_DNA"/>
</dbReference>
<evidence type="ECO:0000259" key="5">
    <source>
        <dbReference type="PROSITE" id="PS51843"/>
    </source>
</evidence>
<dbReference type="AlphaFoldDB" id="A0A7I8XIP4"/>
<feature type="region of interest" description="Disordered" evidence="4">
    <location>
        <begin position="1"/>
        <end position="46"/>
    </location>
</feature>
<evidence type="ECO:0000256" key="2">
    <source>
        <dbReference type="ARBA" id="ARBA00023163"/>
    </source>
</evidence>
<evidence type="ECO:0000313" key="6">
    <source>
        <dbReference type="EMBL" id="CAD5232551.1"/>
    </source>
</evidence>
<keyword evidence="2" id="KW-0804">Transcription</keyword>
<reference evidence="6" key="1">
    <citation type="submission" date="2020-09" db="EMBL/GenBank/DDBJ databases">
        <authorList>
            <person name="Kikuchi T."/>
        </authorList>
    </citation>
    <scope>NUCLEOTIDE SEQUENCE</scope>
    <source>
        <strain evidence="6">Ka4C1</strain>
    </source>
</reference>
<accession>A0A7I8XIP4</accession>